<dbReference type="GO" id="GO:0016020">
    <property type="term" value="C:membrane"/>
    <property type="evidence" value="ECO:0007669"/>
    <property type="project" value="UniProtKB-SubCell"/>
</dbReference>
<evidence type="ECO:0000256" key="9">
    <source>
        <dbReference type="SAM" id="Phobius"/>
    </source>
</evidence>
<feature type="transmembrane region" description="Helical" evidence="9">
    <location>
        <begin position="190"/>
        <end position="211"/>
    </location>
</feature>
<evidence type="ECO:0000256" key="1">
    <source>
        <dbReference type="ARBA" id="ARBA00004141"/>
    </source>
</evidence>
<evidence type="ECO:0000256" key="5">
    <source>
        <dbReference type="ARBA" id="ARBA00023136"/>
    </source>
</evidence>
<feature type="transmembrane region" description="Helical" evidence="9">
    <location>
        <begin position="105"/>
        <end position="127"/>
    </location>
</feature>
<dbReference type="PRINTS" id="PR00237">
    <property type="entry name" value="GPCRRHODOPSN"/>
</dbReference>
<comment type="similarity">
    <text evidence="8">Belongs to the G-protein coupled receptor 1 family.</text>
</comment>
<feature type="transmembrane region" description="Helical" evidence="9">
    <location>
        <begin position="23"/>
        <end position="52"/>
    </location>
</feature>
<dbReference type="InterPro" id="IPR000276">
    <property type="entry name" value="GPCR_Rhodpsn"/>
</dbReference>
<evidence type="ECO:0000256" key="3">
    <source>
        <dbReference type="ARBA" id="ARBA00022989"/>
    </source>
</evidence>
<evidence type="ECO:0000256" key="6">
    <source>
        <dbReference type="ARBA" id="ARBA00023170"/>
    </source>
</evidence>
<keyword evidence="5 9" id="KW-0472">Membrane</keyword>
<protein>
    <submittedName>
        <fullName evidence="11">OPN4</fullName>
    </submittedName>
</protein>
<dbReference type="SUPFAM" id="SSF81321">
    <property type="entry name" value="Family A G protein-coupled receptor-like"/>
    <property type="match status" value="1"/>
</dbReference>
<evidence type="ECO:0000256" key="7">
    <source>
        <dbReference type="ARBA" id="ARBA00023224"/>
    </source>
</evidence>
<keyword evidence="6 8" id="KW-0675">Receptor</keyword>
<feature type="transmembrane region" description="Helical" evidence="9">
    <location>
        <begin position="64"/>
        <end position="85"/>
    </location>
</feature>
<dbReference type="PANTHER" id="PTHR24240">
    <property type="entry name" value="OPSIN"/>
    <property type="match status" value="1"/>
</dbReference>
<evidence type="ECO:0000256" key="2">
    <source>
        <dbReference type="ARBA" id="ARBA00022692"/>
    </source>
</evidence>
<gene>
    <name evidence="11" type="ORF">MCOR_24560</name>
</gene>
<feature type="transmembrane region" description="Helical" evidence="9">
    <location>
        <begin position="139"/>
        <end position="159"/>
    </location>
</feature>
<sequence>MNANSTETGIDFYKRVAAQTPVWFHYITGIILLITNIGSVVTNGSVLIILFVKSRKLLIRTNQYIAAICFKSFIMSFFGIPMVVVSCFNKLWFFGEAGCKYYSFLMSYGGLANMLLLCMISVERYIYVVRHGLSQHSSSTFCIVAITVSCAIALGFAAGPLAGWNQYTYEGVGTSCAMDLIGEENNGQSFMITLLVFFFILPIIVMTFNYGSVYAKVLKESKPHLRSSSNQQLVNKMKKLTMEKELAITVVLIVVFFLLCYSPYAILLLWKLANKEVDIDPMLMAVPAMVTKIGGMFTPFVYLRRNKTIRSKVLDLYACCKTSNAVFPEIDDEEPPQDPEMMTKSRKIKAIIKNLTSTEIKYKSEESTECHHGHVVSKVIPNGKCKSLASIQSNETLEVTSSNRHLNFNIKQSTTV</sequence>
<dbReference type="PROSITE" id="PS00237">
    <property type="entry name" value="G_PROTEIN_RECEP_F1_1"/>
    <property type="match status" value="1"/>
</dbReference>
<dbReference type="InterPro" id="IPR050125">
    <property type="entry name" value="GPCR_opsins"/>
</dbReference>
<dbReference type="PROSITE" id="PS50262">
    <property type="entry name" value="G_PROTEIN_RECEP_F1_2"/>
    <property type="match status" value="1"/>
</dbReference>
<evidence type="ECO:0000259" key="10">
    <source>
        <dbReference type="PROSITE" id="PS50262"/>
    </source>
</evidence>
<proteinExistence type="inferred from homology"/>
<dbReference type="Pfam" id="PF00001">
    <property type="entry name" value="7tm_1"/>
    <property type="match status" value="1"/>
</dbReference>
<evidence type="ECO:0000256" key="8">
    <source>
        <dbReference type="RuleBase" id="RU000688"/>
    </source>
</evidence>
<dbReference type="GO" id="GO:0004930">
    <property type="term" value="F:G protein-coupled receptor activity"/>
    <property type="evidence" value="ECO:0007669"/>
    <property type="project" value="UniProtKB-KW"/>
</dbReference>
<feature type="transmembrane region" description="Helical" evidence="9">
    <location>
        <begin position="282"/>
        <end position="303"/>
    </location>
</feature>
<organism evidence="11 12">
    <name type="scientific">Mytilus coruscus</name>
    <name type="common">Sea mussel</name>
    <dbReference type="NCBI Taxonomy" id="42192"/>
    <lineage>
        <taxon>Eukaryota</taxon>
        <taxon>Metazoa</taxon>
        <taxon>Spiralia</taxon>
        <taxon>Lophotrochozoa</taxon>
        <taxon>Mollusca</taxon>
        <taxon>Bivalvia</taxon>
        <taxon>Autobranchia</taxon>
        <taxon>Pteriomorphia</taxon>
        <taxon>Mytilida</taxon>
        <taxon>Mytiloidea</taxon>
        <taxon>Mytilidae</taxon>
        <taxon>Mytilinae</taxon>
        <taxon>Mytilus</taxon>
    </lineage>
</organism>
<evidence type="ECO:0000256" key="4">
    <source>
        <dbReference type="ARBA" id="ARBA00023040"/>
    </source>
</evidence>
<name>A0A6J8C1C8_MYTCO</name>
<dbReference type="OrthoDB" id="2101615at2759"/>
<keyword evidence="3 9" id="KW-1133">Transmembrane helix</keyword>
<dbReference type="InterPro" id="IPR017452">
    <property type="entry name" value="GPCR_Rhodpsn_7TM"/>
</dbReference>
<dbReference type="AlphaFoldDB" id="A0A6J8C1C8"/>
<evidence type="ECO:0000313" key="11">
    <source>
        <dbReference type="EMBL" id="CAC5389396.1"/>
    </source>
</evidence>
<comment type="subcellular location">
    <subcellularLocation>
        <location evidence="1">Membrane</location>
        <topology evidence="1">Multi-pass membrane protein</topology>
    </subcellularLocation>
</comment>
<keyword evidence="12" id="KW-1185">Reference proteome</keyword>
<evidence type="ECO:0000313" key="12">
    <source>
        <dbReference type="Proteomes" id="UP000507470"/>
    </source>
</evidence>
<accession>A0A6J8C1C8</accession>
<feature type="domain" description="G-protein coupled receptors family 1 profile" evidence="10">
    <location>
        <begin position="43"/>
        <end position="302"/>
    </location>
</feature>
<dbReference type="Gene3D" id="1.20.1070.10">
    <property type="entry name" value="Rhodopsin 7-helix transmembrane proteins"/>
    <property type="match status" value="1"/>
</dbReference>
<dbReference type="Proteomes" id="UP000507470">
    <property type="component" value="Unassembled WGS sequence"/>
</dbReference>
<reference evidence="11 12" key="1">
    <citation type="submission" date="2020-06" db="EMBL/GenBank/DDBJ databases">
        <authorList>
            <person name="Li R."/>
            <person name="Bekaert M."/>
        </authorList>
    </citation>
    <scope>NUCLEOTIDE SEQUENCE [LARGE SCALE GENOMIC DNA]</scope>
    <source>
        <strain evidence="12">wild</strain>
    </source>
</reference>
<dbReference type="EMBL" id="CACVKT020004335">
    <property type="protein sequence ID" value="CAC5389396.1"/>
    <property type="molecule type" value="Genomic_DNA"/>
</dbReference>
<keyword evidence="7 8" id="KW-0807">Transducer</keyword>
<keyword evidence="2 8" id="KW-0812">Transmembrane</keyword>
<keyword evidence="4 8" id="KW-0297">G-protein coupled receptor</keyword>
<feature type="transmembrane region" description="Helical" evidence="9">
    <location>
        <begin position="246"/>
        <end position="270"/>
    </location>
</feature>
<dbReference type="CDD" id="cd14969">
    <property type="entry name" value="7tmA_Opsins_type2_animals"/>
    <property type="match status" value="1"/>
</dbReference>